<dbReference type="GO" id="GO:0006303">
    <property type="term" value="P:double-strand break repair via nonhomologous end joining"/>
    <property type="evidence" value="ECO:0007669"/>
    <property type="project" value="EnsemblMetazoa"/>
</dbReference>
<evidence type="ECO:0000256" key="15">
    <source>
        <dbReference type="ARBA" id="ARBA00023242"/>
    </source>
</evidence>
<evidence type="ECO:0000256" key="18">
    <source>
        <dbReference type="ARBA" id="ARBA00034003"/>
    </source>
</evidence>
<evidence type="ECO:0000256" key="9">
    <source>
        <dbReference type="ARBA" id="ARBA00022741"/>
    </source>
</evidence>
<evidence type="ECO:0000256" key="19">
    <source>
        <dbReference type="RuleBase" id="RU004196"/>
    </source>
</evidence>
<dbReference type="SMART" id="SM00292">
    <property type="entry name" value="BRCT"/>
    <property type="match status" value="2"/>
</dbReference>
<keyword evidence="9" id="KW-0547">Nucleotide-binding</keyword>
<organism evidence="22 23">
    <name type="scientific">Drosophila erecta</name>
    <name type="common">Fruit fly</name>
    <dbReference type="NCBI Taxonomy" id="7220"/>
    <lineage>
        <taxon>Eukaryota</taxon>
        <taxon>Metazoa</taxon>
        <taxon>Ecdysozoa</taxon>
        <taxon>Arthropoda</taxon>
        <taxon>Hexapoda</taxon>
        <taxon>Insecta</taxon>
        <taxon>Pterygota</taxon>
        <taxon>Neoptera</taxon>
        <taxon>Endopterygota</taxon>
        <taxon>Diptera</taxon>
        <taxon>Brachycera</taxon>
        <taxon>Muscomorpha</taxon>
        <taxon>Ephydroidea</taxon>
        <taxon>Drosophilidae</taxon>
        <taxon>Drosophila</taxon>
        <taxon>Sophophora</taxon>
    </lineage>
</organism>
<sequence length="927" mass="106379">MSVDIASTIKFRDICSLFEKLKASKKVASKEEVLKSYYESFCRHRESFRRQTGLNDEQPENGVSSFYSVLRLLLPGADTGRDTYGLQITALGRLYIRVLQLTTDSSDAIKLQHRTGNMYRDYGDVVYSVLKPRCFNPPSDLRLNHIHQMLDTIANEDTEVKQQQLIRFTEQASPEEQKWLIRLLLKSLGLGIGEQKIFGVLHPKAQDIYQRCSDLGHVCNLLADRTTDLDASTSKDSKAAVKFVNLNSVIRPFHQIRPMLCERFPGDIQELMQSDVLYLETKMDGERFQLHIDRGRFMYISRNGVDYTRNFGHSYDHGTLTPKLRGLLPLGLESIILDGEMMVWDTNHLRFREKGENTDVKNLKPEGSWQPCFVVYDLLYFNGQSLLDHTYIQRAYKLQKLIVEQSGVLQLMRARKIGSVKEFNELFQQALDSHAEGIVLKKQGSRYHPGVRLGGGWYKDKADYIKGLITEFDVLIIGAFYNRKRTFVDSFLLGVLQPAPPGSSNRPEVFSIGVVANNTKQRGVLNHTLKPHWHDVVNEPPPLWFHYKPNERSGCPDLWIEPHNSIILQVKAADLAPNGAFFTRKSLHFPRTEMKRDDKPWSECMTLKEFNDLCKGSLAIKKLNKRQLRLEDVTTKRKQMRMTPSERSRLGLAVYEKRYNVDPSVSSSKLFDGLSFCILSGSAGRHSKHQLQELAVKNGGCIVENPLPNDPKCFCIAGDETFLVKRLILQKPRTCDIVRMEWLLRVCQKQELELRPRDLIAATEPLQQDLAECFDRHGDSYSKDIANVEELQDLLRDIKLTAENVDGISASKLNALEDQLLDGKQNLNMFRHLHAYFYRPEGDELAKLLFMQNGGRIVDDSDPQLNLGFICMSSDIDNDHFKHWLHNHSKLSADKVLNSAWIHQCYREGILLPMHCFLQDDEFVKVL</sequence>
<dbReference type="InterPro" id="IPR044125">
    <property type="entry name" value="Adenylation_DNA_ligase_IV"/>
</dbReference>
<dbReference type="CDD" id="cd07968">
    <property type="entry name" value="OBF_DNA_ligase_IV"/>
    <property type="match status" value="1"/>
</dbReference>
<reference evidence="22 23" key="1">
    <citation type="journal article" date="2007" name="Nature">
        <title>Evolution of genes and genomes on the Drosophila phylogeny.</title>
        <authorList>
            <consortium name="Drosophila 12 Genomes Consortium"/>
            <person name="Clark A.G."/>
            <person name="Eisen M.B."/>
            <person name="Smith D.R."/>
            <person name="Bergman C.M."/>
            <person name="Oliver B."/>
            <person name="Markow T.A."/>
            <person name="Kaufman T.C."/>
            <person name="Kellis M."/>
            <person name="Gelbart W."/>
            <person name="Iyer V.N."/>
            <person name="Pollard D.A."/>
            <person name="Sackton T.B."/>
            <person name="Larracuente A.M."/>
            <person name="Singh N.D."/>
            <person name="Abad J.P."/>
            <person name="Abt D.N."/>
            <person name="Adryan B."/>
            <person name="Aguade M."/>
            <person name="Akashi H."/>
            <person name="Anderson W.W."/>
            <person name="Aquadro C.F."/>
            <person name="Ardell D.H."/>
            <person name="Arguello R."/>
            <person name="Artieri C.G."/>
            <person name="Barbash D.A."/>
            <person name="Barker D."/>
            <person name="Barsanti P."/>
            <person name="Batterham P."/>
            <person name="Batzoglou S."/>
            <person name="Begun D."/>
            <person name="Bhutkar A."/>
            <person name="Blanco E."/>
            <person name="Bosak S.A."/>
            <person name="Bradley R.K."/>
            <person name="Brand A.D."/>
            <person name="Brent M.R."/>
            <person name="Brooks A.N."/>
            <person name="Brown R.H."/>
            <person name="Butlin R.K."/>
            <person name="Caggese C."/>
            <person name="Calvi B.R."/>
            <person name="Bernardo de Carvalho A."/>
            <person name="Caspi A."/>
            <person name="Castrezana S."/>
            <person name="Celniker S.E."/>
            <person name="Chang J.L."/>
            <person name="Chapple C."/>
            <person name="Chatterji S."/>
            <person name="Chinwalla A."/>
            <person name="Civetta A."/>
            <person name="Clifton S.W."/>
            <person name="Comeron J.M."/>
            <person name="Costello J.C."/>
            <person name="Coyne J.A."/>
            <person name="Daub J."/>
            <person name="David R.G."/>
            <person name="Delcher A.L."/>
            <person name="Delehaunty K."/>
            <person name="Do C.B."/>
            <person name="Ebling H."/>
            <person name="Edwards K."/>
            <person name="Eickbush T."/>
            <person name="Evans J.D."/>
            <person name="Filipski A."/>
            <person name="Findeiss S."/>
            <person name="Freyhult E."/>
            <person name="Fulton L."/>
            <person name="Fulton R."/>
            <person name="Garcia A.C."/>
            <person name="Gardiner A."/>
            <person name="Garfield D.A."/>
            <person name="Garvin B.E."/>
            <person name="Gibson G."/>
            <person name="Gilbert D."/>
            <person name="Gnerre S."/>
            <person name="Godfrey J."/>
            <person name="Good R."/>
            <person name="Gotea V."/>
            <person name="Gravely B."/>
            <person name="Greenberg A.J."/>
            <person name="Griffiths-Jones S."/>
            <person name="Gross S."/>
            <person name="Guigo R."/>
            <person name="Gustafson E.A."/>
            <person name="Haerty W."/>
            <person name="Hahn M.W."/>
            <person name="Halligan D.L."/>
            <person name="Halpern A.L."/>
            <person name="Halter G.M."/>
            <person name="Han M.V."/>
            <person name="Heger A."/>
            <person name="Hillier L."/>
            <person name="Hinrichs A.S."/>
            <person name="Holmes I."/>
            <person name="Hoskins R.A."/>
            <person name="Hubisz M.J."/>
            <person name="Hultmark D."/>
            <person name="Huntley M.A."/>
            <person name="Jaffe D.B."/>
            <person name="Jagadeeshan S."/>
            <person name="Jeck W.R."/>
            <person name="Johnson J."/>
            <person name="Jones C.D."/>
            <person name="Jordan W.C."/>
            <person name="Karpen G.H."/>
            <person name="Kataoka E."/>
            <person name="Keightley P.D."/>
            <person name="Kheradpour P."/>
            <person name="Kirkness E.F."/>
            <person name="Koerich L.B."/>
            <person name="Kristiansen K."/>
            <person name="Kudrna D."/>
            <person name="Kulathinal R.J."/>
            <person name="Kumar S."/>
            <person name="Kwok R."/>
            <person name="Lander E."/>
            <person name="Langley C.H."/>
            <person name="Lapoint R."/>
            <person name="Lazzaro B.P."/>
            <person name="Lee S.J."/>
            <person name="Levesque L."/>
            <person name="Li R."/>
            <person name="Lin C.F."/>
            <person name="Lin M.F."/>
            <person name="Lindblad-Toh K."/>
            <person name="Llopart A."/>
            <person name="Long M."/>
            <person name="Low L."/>
            <person name="Lozovsky E."/>
            <person name="Lu J."/>
            <person name="Luo M."/>
            <person name="Machado C.A."/>
            <person name="Makalowski W."/>
            <person name="Marzo M."/>
            <person name="Matsuda M."/>
            <person name="Matzkin L."/>
            <person name="McAllister B."/>
            <person name="McBride C.S."/>
            <person name="McKernan B."/>
            <person name="McKernan K."/>
            <person name="Mendez-Lago M."/>
            <person name="Minx P."/>
            <person name="Mollenhauer M.U."/>
            <person name="Montooth K."/>
            <person name="Mount S.M."/>
            <person name="Mu X."/>
            <person name="Myers E."/>
            <person name="Negre B."/>
            <person name="Newfeld S."/>
            <person name="Nielsen R."/>
            <person name="Noor M.A."/>
            <person name="O'Grady P."/>
            <person name="Pachter L."/>
            <person name="Papaceit M."/>
            <person name="Parisi M.J."/>
            <person name="Parisi M."/>
            <person name="Parts L."/>
            <person name="Pedersen J.S."/>
            <person name="Pesole G."/>
            <person name="Phillippy A.M."/>
            <person name="Ponting C.P."/>
            <person name="Pop M."/>
            <person name="Porcelli D."/>
            <person name="Powell J.R."/>
            <person name="Prohaska S."/>
            <person name="Pruitt K."/>
            <person name="Puig M."/>
            <person name="Quesneville H."/>
            <person name="Ram K.R."/>
            <person name="Rand D."/>
            <person name="Rasmussen M.D."/>
            <person name="Reed L.K."/>
            <person name="Reenan R."/>
            <person name="Reily A."/>
            <person name="Remington K.A."/>
            <person name="Rieger T.T."/>
            <person name="Ritchie M.G."/>
            <person name="Robin C."/>
            <person name="Rogers Y.H."/>
            <person name="Rohde C."/>
            <person name="Rozas J."/>
            <person name="Rubenfield M.J."/>
            <person name="Ruiz A."/>
            <person name="Russo S."/>
            <person name="Salzberg S.L."/>
            <person name="Sanchez-Gracia A."/>
            <person name="Saranga D.J."/>
            <person name="Sato H."/>
            <person name="Schaeffer S.W."/>
            <person name="Schatz M.C."/>
            <person name="Schlenke T."/>
            <person name="Schwartz R."/>
            <person name="Segarra C."/>
            <person name="Singh R.S."/>
            <person name="Sirot L."/>
            <person name="Sirota M."/>
            <person name="Sisneros N.B."/>
            <person name="Smith C.D."/>
            <person name="Smith T.F."/>
            <person name="Spieth J."/>
            <person name="Stage D.E."/>
            <person name="Stark A."/>
            <person name="Stephan W."/>
            <person name="Strausberg R.L."/>
            <person name="Strempel S."/>
            <person name="Sturgill D."/>
            <person name="Sutton G."/>
            <person name="Sutton G.G."/>
            <person name="Tao W."/>
            <person name="Teichmann S."/>
            <person name="Tobari Y.N."/>
            <person name="Tomimura Y."/>
            <person name="Tsolas J.M."/>
            <person name="Valente V.L."/>
            <person name="Venter E."/>
            <person name="Venter J.C."/>
            <person name="Vicario S."/>
            <person name="Vieira F.G."/>
            <person name="Vilella A.J."/>
            <person name="Villasante A."/>
            <person name="Walenz B."/>
            <person name="Wang J."/>
            <person name="Wasserman M."/>
            <person name="Watts T."/>
            <person name="Wilson D."/>
            <person name="Wilson R.K."/>
            <person name="Wing R.A."/>
            <person name="Wolfner M.F."/>
            <person name="Wong A."/>
            <person name="Wong G.K."/>
            <person name="Wu C.I."/>
            <person name="Wu G."/>
            <person name="Yamamoto D."/>
            <person name="Yang H.P."/>
            <person name="Yang S.P."/>
            <person name="Yorke J.A."/>
            <person name="Yoshida K."/>
            <person name="Zdobnov E."/>
            <person name="Zhang P."/>
            <person name="Zhang Y."/>
            <person name="Zimin A.V."/>
            <person name="Baldwin J."/>
            <person name="Abdouelleil A."/>
            <person name="Abdulkadir J."/>
            <person name="Abebe A."/>
            <person name="Abera B."/>
            <person name="Abreu J."/>
            <person name="Acer S.C."/>
            <person name="Aftuck L."/>
            <person name="Alexander A."/>
            <person name="An P."/>
            <person name="Anderson E."/>
            <person name="Anderson S."/>
            <person name="Arachi H."/>
            <person name="Azer M."/>
            <person name="Bachantsang P."/>
            <person name="Barry A."/>
            <person name="Bayul T."/>
            <person name="Berlin A."/>
            <person name="Bessette D."/>
            <person name="Bloom T."/>
            <person name="Blye J."/>
            <person name="Boguslavskiy L."/>
            <person name="Bonnet C."/>
            <person name="Boukhgalter B."/>
            <person name="Bourzgui I."/>
            <person name="Brown A."/>
            <person name="Cahill P."/>
            <person name="Channer S."/>
            <person name="Cheshatsang Y."/>
            <person name="Chuda L."/>
            <person name="Citroen M."/>
            <person name="Collymore A."/>
            <person name="Cooke P."/>
            <person name="Costello M."/>
            <person name="D'Aco K."/>
            <person name="Daza R."/>
            <person name="De Haan G."/>
            <person name="DeGray S."/>
            <person name="DeMaso C."/>
            <person name="Dhargay N."/>
            <person name="Dooley K."/>
            <person name="Dooley E."/>
            <person name="Doricent M."/>
            <person name="Dorje P."/>
            <person name="Dorjee K."/>
            <person name="Dupes A."/>
            <person name="Elong R."/>
            <person name="Falk J."/>
            <person name="Farina A."/>
            <person name="Faro S."/>
            <person name="Ferguson D."/>
            <person name="Fisher S."/>
            <person name="Foley C.D."/>
            <person name="Franke A."/>
            <person name="Friedrich D."/>
            <person name="Gadbois L."/>
            <person name="Gearin G."/>
            <person name="Gearin C.R."/>
            <person name="Giannoukos G."/>
            <person name="Goode T."/>
            <person name="Graham J."/>
            <person name="Grandbois E."/>
            <person name="Grewal S."/>
            <person name="Gyaltsen K."/>
            <person name="Hafez N."/>
            <person name="Hagos B."/>
            <person name="Hall J."/>
            <person name="Henson C."/>
            <person name="Hollinger A."/>
            <person name="Honan T."/>
            <person name="Huard M.D."/>
            <person name="Hughes L."/>
            <person name="Hurhula B."/>
            <person name="Husby M.E."/>
            <person name="Kamat A."/>
            <person name="Kanga B."/>
            <person name="Kashin S."/>
            <person name="Khazanovich D."/>
            <person name="Kisner P."/>
            <person name="Lance K."/>
            <person name="Lara M."/>
            <person name="Lee W."/>
            <person name="Lennon N."/>
            <person name="Letendre F."/>
            <person name="LeVine R."/>
            <person name="Lipovsky A."/>
            <person name="Liu X."/>
            <person name="Liu J."/>
            <person name="Liu S."/>
            <person name="Lokyitsang T."/>
            <person name="Lokyitsang Y."/>
            <person name="Lubonja R."/>
            <person name="Lui A."/>
            <person name="MacDonald P."/>
            <person name="Magnisalis V."/>
            <person name="Maru K."/>
            <person name="Matthews C."/>
            <person name="McCusker W."/>
            <person name="McDonough S."/>
            <person name="Mehta T."/>
            <person name="Meldrim J."/>
            <person name="Meneus L."/>
            <person name="Mihai O."/>
            <person name="Mihalev A."/>
            <person name="Mihova T."/>
            <person name="Mittelman R."/>
            <person name="Mlenga V."/>
            <person name="Montmayeur A."/>
            <person name="Mulrain L."/>
            <person name="Navidi A."/>
            <person name="Naylor J."/>
            <person name="Negash T."/>
            <person name="Nguyen T."/>
            <person name="Nguyen N."/>
            <person name="Nicol R."/>
            <person name="Norbu C."/>
            <person name="Norbu N."/>
            <person name="Novod N."/>
            <person name="O'Neill B."/>
            <person name="Osman S."/>
            <person name="Markiewicz E."/>
            <person name="Oyono O.L."/>
            <person name="Patti C."/>
            <person name="Phunkhang P."/>
            <person name="Pierre F."/>
            <person name="Priest M."/>
            <person name="Raghuraman S."/>
            <person name="Rege F."/>
            <person name="Reyes R."/>
            <person name="Rise C."/>
            <person name="Rogov P."/>
            <person name="Ross K."/>
            <person name="Ryan E."/>
            <person name="Settipalli S."/>
            <person name="Shea T."/>
            <person name="Sherpa N."/>
            <person name="Shi L."/>
            <person name="Shih D."/>
            <person name="Sparrow T."/>
            <person name="Spaulding J."/>
            <person name="Stalker J."/>
            <person name="Stange-Thomann N."/>
            <person name="Stavropoulos S."/>
            <person name="Stone C."/>
            <person name="Strader C."/>
            <person name="Tesfaye S."/>
            <person name="Thomson T."/>
            <person name="Thoulutsang Y."/>
            <person name="Thoulutsang D."/>
            <person name="Topham K."/>
            <person name="Topping I."/>
            <person name="Tsamla T."/>
            <person name="Vassiliev H."/>
            <person name="Vo A."/>
            <person name="Wangchuk T."/>
            <person name="Wangdi T."/>
            <person name="Weiand M."/>
            <person name="Wilkinson J."/>
            <person name="Wilson A."/>
            <person name="Yadav S."/>
            <person name="Young G."/>
            <person name="Yu Q."/>
            <person name="Zembek L."/>
            <person name="Zhong D."/>
            <person name="Zimmer A."/>
            <person name="Zwirko Z."/>
            <person name="Jaffe D.B."/>
            <person name="Alvarez P."/>
            <person name="Brockman W."/>
            <person name="Butler J."/>
            <person name="Chin C."/>
            <person name="Gnerre S."/>
            <person name="Grabherr M."/>
            <person name="Kleber M."/>
            <person name="Mauceli E."/>
            <person name="MacCallum I."/>
        </authorList>
    </citation>
    <scope>NUCLEOTIDE SEQUENCE [LARGE SCALE GENOMIC DNA]</scope>
    <source>
        <strain evidence="22 23">TSC#14021-0224.01</strain>
    </source>
</reference>
<dbReference type="GO" id="GO:0005958">
    <property type="term" value="C:DNA-dependent protein kinase-DNA ligase 4 complex"/>
    <property type="evidence" value="ECO:0007669"/>
    <property type="project" value="TreeGrafter"/>
</dbReference>
<keyword evidence="12" id="KW-0460">Magnesium</keyword>
<gene>
    <name evidence="22" type="primary">Dere\GG19495</name>
    <name evidence="22" type="synonym">dere_GLEANR_4235</name>
    <name evidence="22" type="synonym">GG19495</name>
    <name evidence="22" type="ORF">Dere_GG19495</name>
</gene>
<dbReference type="Pfam" id="PF04675">
    <property type="entry name" value="DNA_ligase_A_N"/>
    <property type="match status" value="1"/>
</dbReference>
<dbReference type="PhylomeDB" id="B3NWL3"/>
<dbReference type="PANTHER" id="PTHR45997">
    <property type="entry name" value="DNA LIGASE 4"/>
    <property type="match status" value="1"/>
</dbReference>
<evidence type="ECO:0000256" key="3">
    <source>
        <dbReference type="ARBA" id="ARBA00007572"/>
    </source>
</evidence>
<dbReference type="eggNOG" id="KOG0966">
    <property type="taxonomic scope" value="Eukaryota"/>
</dbReference>
<name>B3NWL3_DROER</name>
<dbReference type="AlphaFoldDB" id="B3NWL3"/>
<evidence type="ECO:0000256" key="1">
    <source>
        <dbReference type="ARBA" id="ARBA00001946"/>
    </source>
</evidence>
<evidence type="ECO:0000256" key="10">
    <source>
        <dbReference type="ARBA" id="ARBA00022763"/>
    </source>
</evidence>
<evidence type="ECO:0000313" key="23">
    <source>
        <dbReference type="Proteomes" id="UP000008711"/>
    </source>
</evidence>
<dbReference type="PROSITE" id="PS50172">
    <property type="entry name" value="BRCT"/>
    <property type="match status" value="1"/>
</dbReference>
<dbReference type="GO" id="GO:0071897">
    <property type="term" value="P:DNA biosynthetic process"/>
    <property type="evidence" value="ECO:0007669"/>
    <property type="project" value="InterPro"/>
</dbReference>
<comment type="subcellular location">
    <subcellularLocation>
        <location evidence="2">Nucleus</location>
    </subcellularLocation>
</comment>
<dbReference type="EC" id="6.5.1.1" evidence="4"/>
<proteinExistence type="inferred from homology"/>
<dbReference type="InterPro" id="IPR029710">
    <property type="entry name" value="LIG4"/>
</dbReference>
<dbReference type="InterPro" id="IPR012340">
    <property type="entry name" value="NA-bd_OB-fold"/>
</dbReference>
<keyword evidence="10" id="KW-0227">DNA damage</keyword>
<dbReference type="KEGG" id="der:6551029"/>
<evidence type="ECO:0000256" key="4">
    <source>
        <dbReference type="ARBA" id="ARBA00012727"/>
    </source>
</evidence>
<keyword evidence="11" id="KW-0067">ATP-binding</keyword>
<dbReference type="InterPro" id="IPR036599">
    <property type="entry name" value="DNA_ligase_N_sf"/>
</dbReference>
<dbReference type="InterPro" id="IPR000977">
    <property type="entry name" value="DNA_ligase_ATP-dep"/>
</dbReference>
<evidence type="ECO:0000256" key="5">
    <source>
        <dbReference type="ARBA" id="ARBA00022073"/>
    </source>
</evidence>
<dbReference type="FunFam" id="3.30.470.30:FF:000039">
    <property type="entry name" value="AGAP000623-PA"/>
    <property type="match status" value="1"/>
</dbReference>
<comment type="similarity">
    <text evidence="3 19">Belongs to the ATP-dependent DNA ligase family.</text>
</comment>
<dbReference type="InterPro" id="IPR036420">
    <property type="entry name" value="BRCT_dom_sf"/>
</dbReference>
<dbReference type="InterPro" id="IPR012308">
    <property type="entry name" value="DNA_ligase_ATP-dep_N"/>
</dbReference>
<evidence type="ECO:0000313" key="22">
    <source>
        <dbReference type="EMBL" id="EDV47175.1"/>
    </source>
</evidence>
<evidence type="ECO:0000256" key="13">
    <source>
        <dbReference type="ARBA" id="ARBA00023172"/>
    </source>
</evidence>
<feature type="domain" description="BRCT" evidence="21">
    <location>
        <begin position="666"/>
        <end position="752"/>
    </location>
</feature>
<evidence type="ECO:0000256" key="12">
    <source>
        <dbReference type="ARBA" id="ARBA00022842"/>
    </source>
</evidence>
<comment type="cofactor">
    <cofactor evidence="1">
        <name>Mg(2+)</name>
        <dbReference type="ChEBI" id="CHEBI:18420"/>
    </cofactor>
</comment>
<dbReference type="GO" id="GO:0003910">
    <property type="term" value="F:DNA ligase (ATP) activity"/>
    <property type="evidence" value="ECO:0007669"/>
    <property type="project" value="UniProtKB-EC"/>
</dbReference>
<dbReference type="FunFam" id="1.10.3260.10:FF:000017">
    <property type="entry name" value="DNA ligase 4"/>
    <property type="match status" value="1"/>
</dbReference>
<dbReference type="GO" id="GO:0006310">
    <property type="term" value="P:DNA recombination"/>
    <property type="evidence" value="ECO:0007669"/>
    <property type="project" value="UniProtKB-KW"/>
</dbReference>
<comment type="catalytic activity">
    <reaction evidence="18">
        <text>ATP + (deoxyribonucleotide)n-3'-hydroxyl + 5'-phospho-(deoxyribonucleotide)m = (deoxyribonucleotide)n+m + AMP + diphosphate.</text>
        <dbReference type="EC" id="6.5.1.1"/>
    </reaction>
</comment>
<dbReference type="EMBL" id="CH954180">
    <property type="protein sequence ID" value="EDV47175.1"/>
    <property type="molecule type" value="Genomic_DNA"/>
</dbReference>
<keyword evidence="7" id="KW-0479">Metal-binding</keyword>
<evidence type="ECO:0000256" key="14">
    <source>
        <dbReference type="ARBA" id="ARBA00023204"/>
    </source>
</evidence>
<dbReference type="SUPFAM" id="SSF52113">
    <property type="entry name" value="BRCT domain"/>
    <property type="match status" value="2"/>
</dbReference>
<dbReference type="PANTHER" id="PTHR45997:SF1">
    <property type="entry name" value="DNA LIGASE 4"/>
    <property type="match status" value="1"/>
</dbReference>
<keyword evidence="6 22" id="KW-0436">Ligase</keyword>
<dbReference type="Gene3D" id="3.30.470.30">
    <property type="entry name" value="DNA ligase/mRNA capping enzyme"/>
    <property type="match status" value="1"/>
</dbReference>
<keyword evidence="15" id="KW-0539">Nucleus</keyword>
<dbReference type="HOGENOM" id="CLU_004844_2_0_1"/>
<dbReference type="SUPFAM" id="SSF56091">
    <property type="entry name" value="DNA ligase/mRNA capping enzyme, catalytic domain"/>
    <property type="match status" value="1"/>
</dbReference>
<reference evidence="22 23" key="2">
    <citation type="journal article" date="2008" name="Bioinformatics">
        <title>Assembly reconciliation.</title>
        <authorList>
            <person name="Zimin A.V."/>
            <person name="Smith D.R."/>
            <person name="Sutton G."/>
            <person name="Yorke J.A."/>
        </authorList>
    </citation>
    <scope>NUCLEOTIDE SEQUENCE [LARGE SCALE GENOMIC DNA]</scope>
    <source>
        <strain evidence="22 23">TSC#14021-0224.01</strain>
    </source>
</reference>
<dbReference type="Gene3D" id="3.40.50.10190">
    <property type="entry name" value="BRCT domain"/>
    <property type="match status" value="2"/>
</dbReference>
<evidence type="ECO:0000256" key="11">
    <source>
        <dbReference type="ARBA" id="ARBA00022840"/>
    </source>
</evidence>
<evidence type="ECO:0000256" key="2">
    <source>
        <dbReference type="ARBA" id="ARBA00004123"/>
    </source>
</evidence>
<dbReference type="Pfam" id="PF01068">
    <property type="entry name" value="DNA_ligase_A_M"/>
    <property type="match status" value="1"/>
</dbReference>
<dbReference type="InterPro" id="IPR001357">
    <property type="entry name" value="BRCT_dom"/>
</dbReference>
<keyword evidence="8" id="KW-0677">Repeat</keyword>
<dbReference type="GO" id="GO:0032807">
    <property type="term" value="C:DNA ligase IV complex"/>
    <property type="evidence" value="ECO:0007669"/>
    <property type="project" value="TreeGrafter"/>
</dbReference>
<dbReference type="SUPFAM" id="SSF117018">
    <property type="entry name" value="ATP-dependent DNA ligase DNA-binding domain"/>
    <property type="match status" value="1"/>
</dbReference>
<dbReference type="GO" id="GO:0010212">
    <property type="term" value="P:response to ionizing radiation"/>
    <property type="evidence" value="ECO:0007669"/>
    <property type="project" value="EnsemblMetazoa"/>
</dbReference>
<dbReference type="OMA" id="EGIMIKH"/>
<dbReference type="OrthoDB" id="151490at2759"/>
<dbReference type="CDD" id="cd07903">
    <property type="entry name" value="Adenylation_DNA_ligase_IV"/>
    <property type="match status" value="1"/>
</dbReference>
<dbReference type="GO" id="GO:0046872">
    <property type="term" value="F:metal ion binding"/>
    <property type="evidence" value="ECO:0007669"/>
    <property type="project" value="UniProtKB-KW"/>
</dbReference>
<dbReference type="GO" id="GO:0031297">
    <property type="term" value="P:replication fork processing"/>
    <property type="evidence" value="ECO:0007669"/>
    <property type="project" value="EnsemblMetazoa"/>
</dbReference>
<dbReference type="GO" id="GO:0006297">
    <property type="term" value="P:nucleotide-excision repair, DNA gap filling"/>
    <property type="evidence" value="ECO:0007669"/>
    <property type="project" value="TreeGrafter"/>
</dbReference>
<evidence type="ECO:0000259" key="20">
    <source>
        <dbReference type="PROSITE" id="PS50160"/>
    </source>
</evidence>
<evidence type="ECO:0000256" key="7">
    <source>
        <dbReference type="ARBA" id="ARBA00022723"/>
    </source>
</evidence>
<keyword evidence="14" id="KW-0234">DNA repair</keyword>
<evidence type="ECO:0000256" key="6">
    <source>
        <dbReference type="ARBA" id="ARBA00022598"/>
    </source>
</evidence>
<dbReference type="GO" id="GO:0005524">
    <property type="term" value="F:ATP binding"/>
    <property type="evidence" value="ECO:0007669"/>
    <property type="project" value="UniProtKB-KW"/>
</dbReference>
<evidence type="ECO:0000256" key="17">
    <source>
        <dbReference type="ARBA" id="ARBA00031942"/>
    </source>
</evidence>
<dbReference type="Pfam" id="PF16589">
    <property type="entry name" value="BRCT_2"/>
    <property type="match status" value="1"/>
</dbReference>
<dbReference type="Proteomes" id="UP000008711">
    <property type="component" value="Unassembled WGS sequence"/>
</dbReference>
<dbReference type="GO" id="GO:0000723">
    <property type="term" value="P:telomere maintenance"/>
    <property type="evidence" value="ECO:0007669"/>
    <property type="project" value="EnsemblMetazoa"/>
</dbReference>
<dbReference type="PROSITE" id="PS50160">
    <property type="entry name" value="DNA_LIGASE_A3"/>
    <property type="match status" value="1"/>
</dbReference>
<dbReference type="Gene3D" id="1.10.3260.10">
    <property type="entry name" value="DNA ligase, ATP-dependent, N-terminal domain"/>
    <property type="match status" value="1"/>
</dbReference>
<dbReference type="InterPro" id="IPR012310">
    <property type="entry name" value="DNA_ligase_ATP-dep_cent"/>
</dbReference>
<keyword evidence="23" id="KW-1185">Reference proteome</keyword>
<evidence type="ECO:0000256" key="8">
    <source>
        <dbReference type="ARBA" id="ARBA00022737"/>
    </source>
</evidence>
<evidence type="ECO:0000259" key="21">
    <source>
        <dbReference type="PROSITE" id="PS50172"/>
    </source>
</evidence>
<protein>
    <recommendedName>
        <fullName evidence="5">DNA ligase 4</fullName>
        <ecNumber evidence="4">6.5.1.1</ecNumber>
    </recommendedName>
    <alternativeName>
        <fullName evidence="17">DNA ligase IV</fullName>
    </alternativeName>
    <alternativeName>
        <fullName evidence="16">Polydeoxyribonucleotide synthase [ATP] 4</fullName>
    </alternativeName>
</protein>
<dbReference type="Gene3D" id="2.40.50.140">
    <property type="entry name" value="Nucleic acid-binding proteins"/>
    <property type="match status" value="1"/>
</dbReference>
<dbReference type="GO" id="GO:0003677">
    <property type="term" value="F:DNA binding"/>
    <property type="evidence" value="ECO:0007669"/>
    <property type="project" value="InterPro"/>
</dbReference>
<keyword evidence="13" id="KW-0233">DNA recombination</keyword>
<accession>B3NWL3</accession>
<dbReference type="SUPFAM" id="SSF50249">
    <property type="entry name" value="Nucleic acid-binding proteins"/>
    <property type="match status" value="1"/>
</dbReference>
<evidence type="ECO:0000256" key="16">
    <source>
        <dbReference type="ARBA" id="ARBA00030676"/>
    </source>
</evidence>
<dbReference type="NCBIfam" id="TIGR00574">
    <property type="entry name" value="dnl1"/>
    <property type="match status" value="1"/>
</dbReference>
<feature type="domain" description="ATP-dependent DNA ligase family profile" evidence="20">
    <location>
        <begin position="364"/>
        <end position="497"/>
    </location>
</feature>